<accession>X0Y1I2</accession>
<name>X0Y1I2_9ZZZZ</name>
<sequence length="32" mass="3563">LKVPPCGEIKLECTYVPPKLKLYSLLNLVSFG</sequence>
<protein>
    <submittedName>
        <fullName evidence="1">Uncharacterized protein</fullName>
    </submittedName>
</protein>
<dbReference type="EMBL" id="BARS01050580">
    <property type="protein sequence ID" value="GAG49699.1"/>
    <property type="molecule type" value="Genomic_DNA"/>
</dbReference>
<gene>
    <name evidence="1" type="ORF">S01H1_75482</name>
</gene>
<evidence type="ECO:0000313" key="1">
    <source>
        <dbReference type="EMBL" id="GAG49699.1"/>
    </source>
</evidence>
<organism evidence="1">
    <name type="scientific">marine sediment metagenome</name>
    <dbReference type="NCBI Taxonomy" id="412755"/>
    <lineage>
        <taxon>unclassified sequences</taxon>
        <taxon>metagenomes</taxon>
        <taxon>ecological metagenomes</taxon>
    </lineage>
</organism>
<feature type="non-terminal residue" evidence="1">
    <location>
        <position position="1"/>
    </location>
</feature>
<comment type="caution">
    <text evidence="1">The sequence shown here is derived from an EMBL/GenBank/DDBJ whole genome shotgun (WGS) entry which is preliminary data.</text>
</comment>
<reference evidence="1" key="1">
    <citation type="journal article" date="2014" name="Front. Microbiol.">
        <title>High frequency of phylogenetically diverse reductive dehalogenase-homologous genes in deep subseafloor sedimentary metagenomes.</title>
        <authorList>
            <person name="Kawai M."/>
            <person name="Futagami T."/>
            <person name="Toyoda A."/>
            <person name="Takaki Y."/>
            <person name="Nishi S."/>
            <person name="Hori S."/>
            <person name="Arai W."/>
            <person name="Tsubouchi T."/>
            <person name="Morono Y."/>
            <person name="Uchiyama I."/>
            <person name="Ito T."/>
            <person name="Fujiyama A."/>
            <person name="Inagaki F."/>
            <person name="Takami H."/>
        </authorList>
    </citation>
    <scope>NUCLEOTIDE SEQUENCE</scope>
    <source>
        <strain evidence="1">Expedition CK06-06</strain>
    </source>
</reference>
<proteinExistence type="predicted"/>
<dbReference type="AlphaFoldDB" id="X0Y1I2"/>